<comment type="caution">
    <text evidence="2">The sequence shown here is derived from an EMBL/GenBank/DDBJ whole genome shotgun (WGS) entry which is preliminary data.</text>
</comment>
<proteinExistence type="predicted"/>
<keyword evidence="3" id="KW-1185">Reference proteome</keyword>
<dbReference type="EMBL" id="JBBMQU010000029">
    <property type="protein sequence ID" value="MEM5552052.1"/>
    <property type="molecule type" value="Genomic_DNA"/>
</dbReference>
<keyword evidence="1" id="KW-1133">Transmembrane helix</keyword>
<gene>
    <name evidence="2" type="ORF">WNY63_15060</name>
</gene>
<evidence type="ECO:0000256" key="1">
    <source>
        <dbReference type="SAM" id="Phobius"/>
    </source>
</evidence>
<dbReference type="RefSeq" id="WP_342884221.1">
    <property type="nucleotide sequence ID" value="NZ_JBBMQU010000029.1"/>
</dbReference>
<evidence type="ECO:0000313" key="3">
    <source>
        <dbReference type="Proteomes" id="UP001388366"/>
    </source>
</evidence>
<keyword evidence="1" id="KW-0472">Membrane</keyword>
<keyword evidence="1" id="KW-0812">Transmembrane</keyword>
<dbReference type="Proteomes" id="UP001388366">
    <property type="component" value="Unassembled WGS sequence"/>
</dbReference>
<protein>
    <submittedName>
        <fullName evidence="2">Uncharacterized protein</fullName>
    </submittedName>
</protein>
<evidence type="ECO:0000313" key="2">
    <source>
        <dbReference type="EMBL" id="MEM5552052.1"/>
    </source>
</evidence>
<name>A0ABU9U4S3_9GAMM</name>
<sequence length="120" mass="13126">MSSLNTLLNDELDSIQSALDLFISLVCILLLELAIPATPQAKVDGTTQGKSTNVKELVVFPSSKINEFINADGDVVKEFAADKIILALDENMSIKLSLHWQKKLSSKAQGKPLFIKTIKL</sequence>
<reference evidence="2 3" key="1">
    <citation type="submission" date="2024-03" db="EMBL/GenBank/DDBJ databases">
        <title>Community enrichment and isolation of bacterial strains for fucoidan degradation.</title>
        <authorList>
            <person name="Sichert A."/>
        </authorList>
    </citation>
    <scope>NUCLEOTIDE SEQUENCE [LARGE SCALE GENOMIC DNA]</scope>
    <source>
        <strain evidence="2 3">AS81</strain>
    </source>
</reference>
<feature type="transmembrane region" description="Helical" evidence="1">
    <location>
        <begin position="15"/>
        <end position="35"/>
    </location>
</feature>
<accession>A0ABU9U4S3</accession>
<organism evidence="2 3">
    <name type="scientific">Pseudoalteromonas neustonica</name>
    <dbReference type="NCBI Taxonomy" id="1840331"/>
    <lineage>
        <taxon>Bacteria</taxon>
        <taxon>Pseudomonadati</taxon>
        <taxon>Pseudomonadota</taxon>
        <taxon>Gammaproteobacteria</taxon>
        <taxon>Alteromonadales</taxon>
        <taxon>Pseudoalteromonadaceae</taxon>
        <taxon>Pseudoalteromonas</taxon>
    </lineage>
</organism>